<comment type="function">
    <text evidence="1">Involved in the transposition of the insertion sequence.</text>
</comment>
<organism evidence="3 4">
    <name type="scientific">Companilactobacillus keshanensis</name>
    <dbReference type="NCBI Taxonomy" id="2486003"/>
    <lineage>
        <taxon>Bacteria</taxon>
        <taxon>Bacillati</taxon>
        <taxon>Bacillota</taxon>
        <taxon>Bacilli</taxon>
        <taxon>Lactobacillales</taxon>
        <taxon>Lactobacillaceae</taxon>
        <taxon>Companilactobacillus</taxon>
    </lineage>
</organism>
<dbReference type="SUPFAM" id="SSF53098">
    <property type="entry name" value="Ribonuclease H-like"/>
    <property type="match status" value="1"/>
</dbReference>
<dbReference type="Gene3D" id="3.30.420.10">
    <property type="entry name" value="Ribonuclease H-like superfamily/Ribonuclease H"/>
    <property type="match status" value="1"/>
</dbReference>
<evidence type="ECO:0000313" key="4">
    <source>
        <dbReference type="Proteomes" id="UP001597251"/>
    </source>
</evidence>
<dbReference type="PROSITE" id="PS50994">
    <property type="entry name" value="INTEGRASE"/>
    <property type="match status" value="1"/>
</dbReference>
<accession>A0ABW4BTV0</accession>
<protein>
    <submittedName>
        <fullName evidence="3">Transposase</fullName>
    </submittedName>
</protein>
<gene>
    <name evidence="3" type="ORF">ACFQ42_04185</name>
</gene>
<reference evidence="4" key="1">
    <citation type="journal article" date="2019" name="Int. J. Syst. Evol. Microbiol.">
        <title>The Global Catalogue of Microorganisms (GCM) 10K type strain sequencing project: providing services to taxonomists for standard genome sequencing and annotation.</title>
        <authorList>
            <consortium name="The Broad Institute Genomics Platform"/>
            <consortium name="The Broad Institute Genome Sequencing Center for Infectious Disease"/>
            <person name="Wu L."/>
            <person name="Ma J."/>
        </authorList>
    </citation>
    <scope>NUCLEOTIDE SEQUENCE [LARGE SCALE GENOMIC DNA]</scope>
    <source>
        <strain evidence="4">CCM 8936</strain>
    </source>
</reference>
<dbReference type="PANTHER" id="PTHR46889:SF4">
    <property type="entry name" value="TRANSPOSASE INSO FOR INSERTION SEQUENCE ELEMENT IS911B-RELATED"/>
    <property type="match status" value="1"/>
</dbReference>
<dbReference type="PANTHER" id="PTHR46889">
    <property type="entry name" value="TRANSPOSASE INSF FOR INSERTION SEQUENCE IS3B-RELATED"/>
    <property type="match status" value="1"/>
</dbReference>
<evidence type="ECO:0000313" key="3">
    <source>
        <dbReference type="EMBL" id="MFD1417932.1"/>
    </source>
</evidence>
<proteinExistence type="predicted"/>
<dbReference type="Pfam" id="PF00665">
    <property type="entry name" value="rve"/>
    <property type="match status" value="1"/>
</dbReference>
<dbReference type="InterPro" id="IPR012337">
    <property type="entry name" value="RNaseH-like_sf"/>
</dbReference>
<comment type="caution">
    <text evidence="3">The sequence shown here is derived from an EMBL/GenBank/DDBJ whole genome shotgun (WGS) entry which is preliminary data.</text>
</comment>
<evidence type="ECO:0000256" key="1">
    <source>
        <dbReference type="ARBA" id="ARBA00002286"/>
    </source>
</evidence>
<dbReference type="InterPro" id="IPR036397">
    <property type="entry name" value="RNaseH_sf"/>
</dbReference>
<dbReference type="Pfam" id="PF13276">
    <property type="entry name" value="HTH_21"/>
    <property type="match status" value="1"/>
</dbReference>
<feature type="non-terminal residue" evidence="3">
    <location>
        <position position="172"/>
    </location>
</feature>
<sequence length="172" mass="20117">MIDGLSLGYRPLTQYINEKRISRNEPVVNHKRVLRIMRQNGLLSNAYSKKINKYNSYSGEGHKRHKNYIRQRFTTDRPLQKIGTDVTEARWGRKSTDERIFISLFLDFYSGEILSYSTSLHPTTEFVMESLYPVMKRAEGVSYLTTIHSDQGIQYQSGKYQKALRKANIRQS</sequence>
<dbReference type="InterPro" id="IPR001584">
    <property type="entry name" value="Integrase_cat-core"/>
</dbReference>
<evidence type="ECO:0000259" key="2">
    <source>
        <dbReference type="PROSITE" id="PS50994"/>
    </source>
</evidence>
<dbReference type="InterPro" id="IPR025948">
    <property type="entry name" value="HTH-like_dom"/>
</dbReference>
<dbReference type="EMBL" id="JBHTOI010000028">
    <property type="protein sequence ID" value="MFD1417932.1"/>
    <property type="molecule type" value="Genomic_DNA"/>
</dbReference>
<keyword evidence="4" id="KW-1185">Reference proteome</keyword>
<dbReference type="InterPro" id="IPR050900">
    <property type="entry name" value="Transposase_IS3/IS150/IS904"/>
</dbReference>
<feature type="domain" description="Integrase catalytic" evidence="2">
    <location>
        <begin position="74"/>
        <end position="172"/>
    </location>
</feature>
<dbReference type="RefSeq" id="WP_377769545.1">
    <property type="nucleotide sequence ID" value="NZ_JBHTOI010000028.1"/>
</dbReference>
<name>A0ABW4BTV0_9LACO</name>
<dbReference type="Proteomes" id="UP001597251">
    <property type="component" value="Unassembled WGS sequence"/>
</dbReference>